<accession>A0A0F9ZID1</accession>
<keyword evidence="1" id="KW-0812">Transmembrane</keyword>
<gene>
    <name evidence="2" type="ORF">UR34_C0010G0024</name>
</gene>
<comment type="caution">
    <text evidence="2">The sequence shown here is derived from an EMBL/GenBank/DDBJ whole genome shotgun (WGS) entry which is preliminary data.</text>
</comment>
<protein>
    <submittedName>
        <fullName evidence="2">Uncharacterized protein</fullName>
    </submittedName>
</protein>
<dbReference type="AlphaFoldDB" id="A0A0F9ZID1"/>
<proteinExistence type="predicted"/>
<keyword evidence="1" id="KW-0472">Membrane</keyword>
<organism evidence="2 3">
    <name type="scientific">candidate division WS6 bacterium GW2011_GWC1_33_20</name>
    <dbReference type="NCBI Taxonomy" id="1619089"/>
    <lineage>
        <taxon>Bacteria</taxon>
        <taxon>Candidatus Dojkabacteria</taxon>
    </lineage>
</organism>
<evidence type="ECO:0000313" key="2">
    <source>
        <dbReference type="EMBL" id="KKP43859.1"/>
    </source>
</evidence>
<reference evidence="2 3" key="1">
    <citation type="journal article" date="2015" name="Nature">
        <title>rRNA introns, odd ribosomes, and small enigmatic genomes across a large radiation of phyla.</title>
        <authorList>
            <person name="Brown C.T."/>
            <person name="Hug L.A."/>
            <person name="Thomas B.C."/>
            <person name="Sharon I."/>
            <person name="Castelle C.J."/>
            <person name="Singh A."/>
            <person name="Wilkins M.J."/>
            <person name="Williams K.H."/>
            <person name="Banfield J.F."/>
        </authorList>
    </citation>
    <scope>NUCLEOTIDE SEQUENCE [LARGE SCALE GENOMIC DNA]</scope>
</reference>
<feature type="transmembrane region" description="Helical" evidence="1">
    <location>
        <begin position="80"/>
        <end position="97"/>
    </location>
</feature>
<evidence type="ECO:0000256" key="1">
    <source>
        <dbReference type="SAM" id="Phobius"/>
    </source>
</evidence>
<dbReference type="Proteomes" id="UP000034302">
    <property type="component" value="Unassembled WGS sequence"/>
</dbReference>
<keyword evidence="1" id="KW-1133">Transmembrane helix</keyword>
<sequence>MLGINIDINYDNQYISEVVKVIDKPFTYLQKTLSEQTYNNITNLVDTVLTVAFVLLAIYIVYSTLHFLSGIFSGKFRLRVLISIIISLAFFFLIYLIDTLYLS</sequence>
<feature type="transmembrane region" description="Helical" evidence="1">
    <location>
        <begin position="48"/>
        <end position="68"/>
    </location>
</feature>
<evidence type="ECO:0000313" key="3">
    <source>
        <dbReference type="Proteomes" id="UP000034302"/>
    </source>
</evidence>
<name>A0A0F9ZID1_9BACT</name>
<dbReference type="EMBL" id="LBOV01000010">
    <property type="protein sequence ID" value="KKP43859.1"/>
    <property type="molecule type" value="Genomic_DNA"/>
</dbReference>